<dbReference type="GO" id="GO:0004674">
    <property type="term" value="F:protein serine/threonine kinase activity"/>
    <property type="evidence" value="ECO:0007669"/>
    <property type="project" value="UniProtKB-KW"/>
</dbReference>
<feature type="compositionally biased region" description="Polar residues" evidence="7">
    <location>
        <begin position="78"/>
        <end position="90"/>
    </location>
</feature>
<sequence>MPQWKLKDGNLSSGVATLSPTRSAGRSAVARVRPHEYESSKRTPYTSMVGTTDTGGDLVKQRTNSFSLAEIGAKGESASFQGASERTPTGAQLRDVGIPSPSLDPNSEGHRHPRRTSSIPAPRTVSGLLARMRKKYRGLWKAIDNTFRRWGKSTRHRVADFVRRHVMPRVRRMGLSGKGFPPEVPPLTGVEPGQAVVAQVATQMQAGIRPNYFKFEQLTLREQLVGRYLISAMQNTWFISVPEGRSILLVKRGLIGMGGFGLVYHVEHPVTKQAFALKVFVRDKRKGALLEDMDSEIEEEFDIVKHIAPTWTPLRIYTDLHFMVPLLKLKVDGKPDFQDVRDHFRISNTCLLFPKAQGDMLELADLLRHSDEKVSFTVRMSSTIQMVKLLARFHSRGLVHGDVKLNNFLVEASGLLLLSDFTTIFKGGNEYVPPLATDSYMPPEIAHSWVTRLKRVVKYTSRTDAWMLGVAIYYLWCGTHPFGIMPQSKLIQVVGLLLRVPASALDFSNCHGIPRQFRSMVRRFLDKSPVLRLDPQGALQKYSLLHWTGQDTPERDTMAGPNSLEEEMGRARSSDVPETSEEAHGDEVNA</sequence>
<evidence type="ECO:0000256" key="6">
    <source>
        <dbReference type="PROSITE-ProRule" id="PRU10141"/>
    </source>
</evidence>
<keyword evidence="5 6" id="KW-0067">ATP-binding</keyword>
<dbReference type="VEuPathDB" id="ToxoDB:BESB_084470"/>
<keyword evidence="4" id="KW-0418">Kinase</keyword>
<dbReference type="OrthoDB" id="4062651at2759"/>
<feature type="region of interest" description="Disordered" evidence="7">
    <location>
        <begin position="75"/>
        <end position="121"/>
    </location>
</feature>
<dbReference type="Gene3D" id="1.10.510.10">
    <property type="entry name" value="Transferase(Phosphotransferase) domain 1"/>
    <property type="match status" value="1"/>
</dbReference>
<dbReference type="KEGG" id="bbes:BESB_084470"/>
<name>A0A2A9M430_BESBE</name>
<evidence type="ECO:0000259" key="8">
    <source>
        <dbReference type="PROSITE" id="PS50011"/>
    </source>
</evidence>
<evidence type="ECO:0000256" key="7">
    <source>
        <dbReference type="SAM" id="MobiDB-lite"/>
    </source>
</evidence>
<dbReference type="InterPro" id="IPR008271">
    <property type="entry name" value="Ser/Thr_kinase_AS"/>
</dbReference>
<evidence type="ECO:0000313" key="10">
    <source>
        <dbReference type="Proteomes" id="UP000224006"/>
    </source>
</evidence>
<dbReference type="AlphaFoldDB" id="A0A2A9M430"/>
<feature type="region of interest" description="Disordered" evidence="7">
    <location>
        <begin position="1"/>
        <end position="58"/>
    </location>
</feature>
<accession>A0A2A9M430</accession>
<evidence type="ECO:0000256" key="5">
    <source>
        <dbReference type="ARBA" id="ARBA00022840"/>
    </source>
</evidence>
<feature type="compositionally biased region" description="Low complexity" evidence="7">
    <location>
        <begin position="22"/>
        <end position="31"/>
    </location>
</feature>
<keyword evidence="2" id="KW-0808">Transferase</keyword>
<dbReference type="SMART" id="SM00220">
    <property type="entry name" value="S_TKc"/>
    <property type="match status" value="1"/>
</dbReference>
<feature type="binding site" evidence="6">
    <location>
        <position position="278"/>
    </location>
    <ligand>
        <name>ATP</name>
        <dbReference type="ChEBI" id="CHEBI:30616"/>
    </ligand>
</feature>
<feature type="compositionally biased region" description="Basic and acidic residues" evidence="7">
    <location>
        <begin position="567"/>
        <end position="590"/>
    </location>
</feature>
<gene>
    <name evidence="9" type="ORF">BESB_084470</name>
</gene>
<dbReference type="RefSeq" id="XP_029217257.1">
    <property type="nucleotide sequence ID" value="XM_029366797.1"/>
</dbReference>
<organism evidence="9 10">
    <name type="scientific">Besnoitia besnoiti</name>
    <name type="common">Apicomplexan protozoan</name>
    <dbReference type="NCBI Taxonomy" id="94643"/>
    <lineage>
        <taxon>Eukaryota</taxon>
        <taxon>Sar</taxon>
        <taxon>Alveolata</taxon>
        <taxon>Apicomplexa</taxon>
        <taxon>Conoidasida</taxon>
        <taxon>Coccidia</taxon>
        <taxon>Eucoccidiorida</taxon>
        <taxon>Eimeriorina</taxon>
        <taxon>Sarcocystidae</taxon>
        <taxon>Besnoitia</taxon>
    </lineage>
</organism>
<dbReference type="InterPro" id="IPR027916">
    <property type="entry name" value="Kinase-like_dom_ROP"/>
</dbReference>
<dbReference type="SUPFAM" id="SSF56112">
    <property type="entry name" value="Protein kinase-like (PK-like)"/>
    <property type="match status" value="1"/>
</dbReference>
<dbReference type="InterPro" id="IPR011009">
    <property type="entry name" value="Kinase-like_dom_sf"/>
</dbReference>
<evidence type="ECO:0000256" key="2">
    <source>
        <dbReference type="ARBA" id="ARBA00022679"/>
    </source>
</evidence>
<keyword evidence="3 6" id="KW-0547">Nucleotide-binding</keyword>
<feature type="compositionally biased region" description="Polar residues" evidence="7">
    <location>
        <begin position="42"/>
        <end position="54"/>
    </location>
</feature>
<dbReference type="PROSITE" id="PS00107">
    <property type="entry name" value="PROTEIN_KINASE_ATP"/>
    <property type="match status" value="1"/>
</dbReference>
<dbReference type="STRING" id="94643.A0A2A9M430"/>
<dbReference type="Pfam" id="PF14531">
    <property type="entry name" value="Kinase-like"/>
    <property type="match status" value="1"/>
</dbReference>
<evidence type="ECO:0000256" key="1">
    <source>
        <dbReference type="ARBA" id="ARBA00022527"/>
    </source>
</evidence>
<feature type="compositionally biased region" description="Polar residues" evidence="7">
    <location>
        <begin position="10"/>
        <end position="21"/>
    </location>
</feature>
<keyword evidence="1" id="KW-0723">Serine/threonine-protein kinase</keyword>
<dbReference type="GO" id="GO:0005524">
    <property type="term" value="F:ATP binding"/>
    <property type="evidence" value="ECO:0007669"/>
    <property type="project" value="UniProtKB-UniRule"/>
</dbReference>
<dbReference type="Gene3D" id="3.30.200.20">
    <property type="entry name" value="Phosphorylase Kinase, domain 1"/>
    <property type="match status" value="1"/>
</dbReference>
<dbReference type="PANTHER" id="PTHR24349">
    <property type="entry name" value="SERINE/THREONINE-PROTEIN KINASE"/>
    <property type="match status" value="1"/>
</dbReference>
<keyword evidence="10" id="KW-1185">Reference proteome</keyword>
<feature type="domain" description="Protein kinase" evidence="8">
    <location>
        <begin position="249"/>
        <end position="545"/>
    </location>
</feature>
<dbReference type="EMBL" id="NWUJ01000009">
    <property type="protein sequence ID" value="PFH33248.1"/>
    <property type="molecule type" value="Genomic_DNA"/>
</dbReference>
<proteinExistence type="predicted"/>
<dbReference type="GeneID" id="40313373"/>
<dbReference type="InterPro" id="IPR000719">
    <property type="entry name" value="Prot_kinase_dom"/>
</dbReference>
<reference evidence="9 10" key="1">
    <citation type="submission" date="2017-09" db="EMBL/GenBank/DDBJ databases">
        <title>Genome sequencing of Besnoitia besnoiti strain Bb-Ger1.</title>
        <authorList>
            <person name="Schares G."/>
            <person name="Venepally P."/>
            <person name="Lorenzi H.A."/>
        </authorList>
    </citation>
    <scope>NUCLEOTIDE SEQUENCE [LARGE SCALE GENOMIC DNA]</scope>
    <source>
        <strain evidence="9 10">Bb-Ger1</strain>
    </source>
</reference>
<dbReference type="Proteomes" id="UP000224006">
    <property type="component" value="Chromosome VIII"/>
</dbReference>
<evidence type="ECO:0000256" key="3">
    <source>
        <dbReference type="ARBA" id="ARBA00022741"/>
    </source>
</evidence>
<dbReference type="PROSITE" id="PS00108">
    <property type="entry name" value="PROTEIN_KINASE_ST"/>
    <property type="match status" value="1"/>
</dbReference>
<dbReference type="PROSITE" id="PS50011">
    <property type="entry name" value="PROTEIN_KINASE_DOM"/>
    <property type="match status" value="1"/>
</dbReference>
<feature type="region of interest" description="Disordered" evidence="7">
    <location>
        <begin position="550"/>
        <end position="590"/>
    </location>
</feature>
<dbReference type="InterPro" id="IPR017441">
    <property type="entry name" value="Protein_kinase_ATP_BS"/>
</dbReference>
<evidence type="ECO:0000313" key="9">
    <source>
        <dbReference type="EMBL" id="PFH33248.1"/>
    </source>
</evidence>
<dbReference type="InterPro" id="IPR050205">
    <property type="entry name" value="CDPK_Ser/Thr_kinases"/>
</dbReference>
<protein>
    <submittedName>
        <fullName evidence="9">Rhoptry protein ROP17</fullName>
    </submittedName>
</protein>
<comment type="caution">
    <text evidence="9">The sequence shown here is derived from an EMBL/GenBank/DDBJ whole genome shotgun (WGS) entry which is preliminary data.</text>
</comment>
<evidence type="ECO:0000256" key="4">
    <source>
        <dbReference type="ARBA" id="ARBA00022777"/>
    </source>
</evidence>